<proteinExistence type="predicted"/>
<feature type="domain" description="TOD1/MUCI70 glycosyltransferase-like" evidence="2">
    <location>
        <begin position="135"/>
        <end position="427"/>
    </location>
</feature>
<dbReference type="PANTHER" id="PTHR12956">
    <property type="entry name" value="ALKALINE CERAMIDASE-RELATED"/>
    <property type="match status" value="1"/>
</dbReference>
<keyword evidence="1" id="KW-1133">Transmembrane helix</keyword>
<evidence type="ECO:0000313" key="3">
    <source>
        <dbReference type="EMBL" id="RLN23125.1"/>
    </source>
</evidence>
<evidence type="ECO:0000259" key="2">
    <source>
        <dbReference type="Pfam" id="PF04765"/>
    </source>
</evidence>
<dbReference type="EMBL" id="PQIB02000004">
    <property type="protein sequence ID" value="RLN23125.1"/>
    <property type="molecule type" value="Genomic_DNA"/>
</dbReference>
<sequence length="444" mass="49812">MPSSTIRSISITVSDEDGGAAAAPTRRPRAGRRKAAARGLGQRAARLLARWWPVLLLLPAVALLLFEASRLRGSPPAPAAHASSLGRLDPTTHLVRGVRERTRRDSVVKITYKSDDDDYDTYHSDANSTYLLQHAEATRFNLFTGFQTLSEREDSFKVNETVNVHCGFYSDTGGFKISEDDRRYMRTCKVVVSTCAFGGGDDLYQPIGMANSSFGRVCYAAFWDEVTLSTQEAEGKVIGGDGMIGTWRIIVVKSLPFVDQRLNGKIPKMLTHRLFPEARYSIWVDSKYQFRRDPIAVLEALLWRTNSTFAISEHGARSNIYDEGKAIVQKHKATPEEVEVQLTQYRQDGMPSEKRLHGLKALAEASIIVRELTPALNHFMCAWFNEVVRFTSRDQLSFPYVLWRINMPGMSMFPVCSRRDLVNSLGHTRKVKPLTQTNPESSAS</sequence>
<name>A0A3L6SLS7_PANMI</name>
<keyword evidence="1" id="KW-0472">Membrane</keyword>
<dbReference type="Pfam" id="PF04765">
    <property type="entry name" value="TOD1_MUCI70"/>
    <property type="match status" value="1"/>
</dbReference>
<reference evidence="4" key="1">
    <citation type="journal article" date="2019" name="Nat. Commun.">
        <title>The genome of broomcorn millet.</title>
        <authorList>
            <person name="Zou C."/>
            <person name="Miki D."/>
            <person name="Li D."/>
            <person name="Tang Q."/>
            <person name="Xiao L."/>
            <person name="Rajput S."/>
            <person name="Deng P."/>
            <person name="Jia W."/>
            <person name="Huang R."/>
            <person name="Zhang M."/>
            <person name="Sun Y."/>
            <person name="Hu J."/>
            <person name="Fu X."/>
            <person name="Schnable P.S."/>
            <person name="Li F."/>
            <person name="Zhang H."/>
            <person name="Feng B."/>
            <person name="Zhu X."/>
            <person name="Liu R."/>
            <person name="Schnable J.C."/>
            <person name="Zhu J.-K."/>
            <person name="Zhang H."/>
        </authorList>
    </citation>
    <scope>NUCLEOTIDE SEQUENCE [LARGE SCALE GENOMIC DNA]</scope>
</reference>
<protein>
    <recommendedName>
        <fullName evidence="2">TOD1/MUCI70 glycosyltransferase-like domain-containing protein</fullName>
    </recommendedName>
</protein>
<dbReference type="InterPro" id="IPR006852">
    <property type="entry name" value="TOD1_MUCI70"/>
</dbReference>
<dbReference type="OrthoDB" id="1905162at2759"/>
<keyword evidence="1" id="KW-0812">Transmembrane</keyword>
<feature type="transmembrane region" description="Helical" evidence="1">
    <location>
        <begin position="47"/>
        <end position="66"/>
    </location>
</feature>
<evidence type="ECO:0000256" key="1">
    <source>
        <dbReference type="SAM" id="Phobius"/>
    </source>
</evidence>
<evidence type="ECO:0000313" key="4">
    <source>
        <dbReference type="Proteomes" id="UP000275267"/>
    </source>
</evidence>
<dbReference type="AlphaFoldDB" id="A0A3L6SLS7"/>
<dbReference type="STRING" id="4540.A0A3L6SLS7"/>
<accession>A0A3L6SLS7</accession>
<comment type="caution">
    <text evidence="3">The sequence shown here is derived from an EMBL/GenBank/DDBJ whole genome shotgun (WGS) entry which is preliminary data.</text>
</comment>
<organism evidence="3 4">
    <name type="scientific">Panicum miliaceum</name>
    <name type="common">Proso millet</name>
    <name type="synonym">Broomcorn millet</name>
    <dbReference type="NCBI Taxonomy" id="4540"/>
    <lineage>
        <taxon>Eukaryota</taxon>
        <taxon>Viridiplantae</taxon>
        <taxon>Streptophyta</taxon>
        <taxon>Embryophyta</taxon>
        <taxon>Tracheophyta</taxon>
        <taxon>Spermatophyta</taxon>
        <taxon>Magnoliopsida</taxon>
        <taxon>Liliopsida</taxon>
        <taxon>Poales</taxon>
        <taxon>Poaceae</taxon>
        <taxon>PACMAD clade</taxon>
        <taxon>Panicoideae</taxon>
        <taxon>Panicodae</taxon>
        <taxon>Paniceae</taxon>
        <taxon>Panicinae</taxon>
        <taxon>Panicum</taxon>
        <taxon>Panicum sect. Panicum</taxon>
    </lineage>
</organism>
<dbReference type="PANTHER" id="PTHR12956:SF17">
    <property type="entry name" value="OS01G0749100 PROTEIN"/>
    <property type="match status" value="1"/>
</dbReference>
<dbReference type="InterPro" id="IPR048354">
    <property type="entry name" value="TOD1_MUCI70_glycTrfase_dom"/>
</dbReference>
<gene>
    <name evidence="3" type="ORF">C2845_PM07G23020</name>
</gene>
<dbReference type="Proteomes" id="UP000275267">
    <property type="component" value="Unassembled WGS sequence"/>
</dbReference>
<keyword evidence="4" id="KW-1185">Reference proteome</keyword>